<gene>
    <name evidence="1" type="ORF">CAG72_03525</name>
</gene>
<dbReference type="AlphaFoldDB" id="A0A7X5ASV4"/>
<comment type="caution">
    <text evidence="1">The sequence shown here is derived from an EMBL/GenBank/DDBJ whole genome shotgun (WGS) entry which is preliminary data.</text>
</comment>
<evidence type="ECO:0000313" key="1">
    <source>
        <dbReference type="EMBL" id="NAW64280.1"/>
    </source>
</evidence>
<dbReference type="RefSeq" id="WP_161442910.1">
    <property type="nucleotide sequence ID" value="NZ_WXWW01000058.1"/>
</dbReference>
<evidence type="ECO:0000313" key="2">
    <source>
        <dbReference type="Proteomes" id="UP000465712"/>
    </source>
</evidence>
<sequence>MSSVPENDWKVLSGLKANLLNSVCETIFQRIEQVSSDRKGREYESYLELWKLISKQDDAIAEMFNDLKRSNALFKIAALKHYGVLTDEQLMLFSPETQDEVARLCEYRR</sequence>
<accession>A0A7X5ASV4</accession>
<protein>
    <submittedName>
        <fullName evidence="1">Uncharacterized protein</fullName>
    </submittedName>
</protein>
<name>A0A7X5ASV4_9GAMM</name>
<organism evidence="1 2">
    <name type="scientific">Photobacterium halotolerans</name>
    <dbReference type="NCBI Taxonomy" id="265726"/>
    <lineage>
        <taxon>Bacteria</taxon>
        <taxon>Pseudomonadati</taxon>
        <taxon>Pseudomonadota</taxon>
        <taxon>Gammaproteobacteria</taxon>
        <taxon>Vibrionales</taxon>
        <taxon>Vibrionaceae</taxon>
        <taxon>Photobacterium</taxon>
    </lineage>
</organism>
<reference evidence="1 2" key="1">
    <citation type="submission" date="2017-05" db="EMBL/GenBank/DDBJ databases">
        <title>High clonality and local adaptation shapes Vibrionaceae linages within an endangered oasis.</title>
        <authorList>
            <person name="Vazquez-Rosas-Landa M."/>
        </authorList>
    </citation>
    <scope>NUCLEOTIDE SEQUENCE [LARGE SCALE GENOMIC DNA]</scope>
    <source>
        <strain evidence="1 2">P46_P4S1P180</strain>
    </source>
</reference>
<dbReference type="EMBL" id="WXWW01000058">
    <property type="protein sequence ID" value="NAW64280.1"/>
    <property type="molecule type" value="Genomic_DNA"/>
</dbReference>
<dbReference type="Proteomes" id="UP000465712">
    <property type="component" value="Unassembled WGS sequence"/>
</dbReference>
<proteinExistence type="predicted"/>